<evidence type="ECO:0000313" key="1">
    <source>
        <dbReference type="EMBL" id="KAA1172807.1"/>
    </source>
</evidence>
<accession>A0A5B0VDX1</accession>
<proteinExistence type="predicted"/>
<protein>
    <submittedName>
        <fullName evidence="1">Uncharacterized protein</fullName>
    </submittedName>
</protein>
<organism evidence="1 2">
    <name type="scientific">Marinobacter salinexigens</name>
    <dbReference type="NCBI Taxonomy" id="2919747"/>
    <lineage>
        <taxon>Bacteria</taxon>
        <taxon>Pseudomonadati</taxon>
        <taxon>Pseudomonadota</taxon>
        <taxon>Gammaproteobacteria</taxon>
        <taxon>Pseudomonadales</taxon>
        <taxon>Marinobacteraceae</taxon>
        <taxon>Marinobacter</taxon>
    </lineage>
</organism>
<name>A0A5B0VDX1_9GAMM</name>
<comment type="caution">
    <text evidence="1">The sequence shown here is derived from an EMBL/GenBank/DDBJ whole genome shotgun (WGS) entry which is preliminary data.</text>
</comment>
<dbReference type="Proteomes" id="UP000323161">
    <property type="component" value="Unassembled WGS sequence"/>
</dbReference>
<dbReference type="RefSeq" id="WP_149600767.1">
    <property type="nucleotide sequence ID" value="NZ_VTUU01000006.1"/>
</dbReference>
<keyword evidence="2" id="KW-1185">Reference proteome</keyword>
<sequence length="66" mass="7516">MSDEKRKVMTISAATMAHLELQPGDRFALRYDIKERLHADRSGVLYLAVERATGEEVEIHVLHPGR</sequence>
<dbReference type="EMBL" id="VTUU01000006">
    <property type="protein sequence ID" value="KAA1172807.1"/>
    <property type="molecule type" value="Genomic_DNA"/>
</dbReference>
<reference evidence="1 2" key="1">
    <citation type="submission" date="2019-08" db="EMBL/GenBank/DDBJ databases">
        <title>Marinobacter ZYF650 sp. nov., a marine bacterium isolated from seawater of the Mariana trench.</title>
        <authorList>
            <person name="Ahmad W."/>
        </authorList>
    </citation>
    <scope>NUCLEOTIDE SEQUENCE [LARGE SCALE GENOMIC DNA]</scope>
    <source>
        <strain evidence="1 2">ZYF650</strain>
    </source>
</reference>
<evidence type="ECO:0000313" key="2">
    <source>
        <dbReference type="Proteomes" id="UP000323161"/>
    </source>
</evidence>
<dbReference type="AlphaFoldDB" id="A0A5B0VDX1"/>
<gene>
    <name evidence="1" type="ORF">FWJ25_13420</name>
</gene>